<name>A0A239KUB9_9BURK</name>
<evidence type="ECO:0000313" key="4">
    <source>
        <dbReference type="Proteomes" id="UP000198284"/>
    </source>
</evidence>
<dbReference type="AlphaFoldDB" id="A0A239KUB9"/>
<organism evidence="3 4">
    <name type="scientific">Noviherbaspirillum humi</name>
    <dbReference type="NCBI Taxonomy" id="1688639"/>
    <lineage>
        <taxon>Bacteria</taxon>
        <taxon>Pseudomonadati</taxon>
        <taxon>Pseudomonadota</taxon>
        <taxon>Betaproteobacteria</taxon>
        <taxon>Burkholderiales</taxon>
        <taxon>Oxalobacteraceae</taxon>
        <taxon>Noviherbaspirillum</taxon>
    </lineage>
</organism>
<sequence>MDSKLKTSRSPVLMMLVVLGLTFSGSASSVEEKTSSMSGRPLTLAMAHQLKNQDYVKDVPGQNSLFQNYRISAYDSKPSGGTPSKEKVVSAKSQRSDPSSHAVLALAKDEKDEKENRNEAADLNRKVGSGQSPRPAGMNQSLTASHISSAEKISQDATQCPWEVKPQDGTLRRSLEAWSIRAGWQPYWDMPVDFPVELNAKLCGTFETAIEQVLAGLSSSDAPVRALFYSGNRVIRFVSGSK</sequence>
<keyword evidence="4" id="KW-1185">Reference proteome</keyword>
<accession>A0A239KUB9</accession>
<evidence type="ECO:0000259" key="2">
    <source>
        <dbReference type="Pfam" id="PF10671"/>
    </source>
</evidence>
<feature type="compositionally biased region" description="Basic and acidic residues" evidence="1">
    <location>
        <begin position="107"/>
        <end position="125"/>
    </location>
</feature>
<evidence type="ECO:0000256" key="1">
    <source>
        <dbReference type="SAM" id="MobiDB-lite"/>
    </source>
</evidence>
<reference evidence="3 4" key="1">
    <citation type="submission" date="2017-06" db="EMBL/GenBank/DDBJ databases">
        <authorList>
            <person name="Kim H.J."/>
            <person name="Triplett B.A."/>
        </authorList>
    </citation>
    <scope>NUCLEOTIDE SEQUENCE [LARGE SCALE GENOMIC DNA]</scope>
    <source>
        <strain evidence="3 4">U15</strain>
    </source>
</reference>
<dbReference type="Pfam" id="PF10671">
    <property type="entry name" value="TcpQ"/>
    <property type="match status" value="1"/>
</dbReference>
<dbReference type="InterPro" id="IPR018927">
    <property type="entry name" value="Pilus_synth_Q_C"/>
</dbReference>
<dbReference type="OrthoDB" id="5791855at2"/>
<feature type="domain" description="Toxin co-regulated pilus biosynthesis protein Q C-terminal" evidence="2">
    <location>
        <begin position="162"/>
        <end position="238"/>
    </location>
</feature>
<dbReference type="EMBL" id="FZOT01000017">
    <property type="protein sequence ID" value="SNT21967.1"/>
    <property type="molecule type" value="Genomic_DNA"/>
</dbReference>
<gene>
    <name evidence="3" type="ORF">SAMN06265795_117107</name>
</gene>
<dbReference type="Proteomes" id="UP000198284">
    <property type="component" value="Unassembled WGS sequence"/>
</dbReference>
<protein>
    <submittedName>
        <fullName evidence="3">Toxin co-regulated pilus biosynthesis protein Q</fullName>
    </submittedName>
</protein>
<proteinExistence type="predicted"/>
<feature type="region of interest" description="Disordered" evidence="1">
    <location>
        <begin position="73"/>
        <end position="140"/>
    </location>
</feature>
<dbReference type="RefSeq" id="WP_089401096.1">
    <property type="nucleotide sequence ID" value="NZ_FZOT01000017.1"/>
</dbReference>
<evidence type="ECO:0000313" key="3">
    <source>
        <dbReference type="EMBL" id="SNT21967.1"/>
    </source>
</evidence>
<dbReference type="Gene3D" id="3.55.50.70">
    <property type="match status" value="1"/>
</dbReference>